<evidence type="ECO:0000313" key="1">
    <source>
        <dbReference type="EMBL" id="CAB4178976.1"/>
    </source>
</evidence>
<dbReference type="EMBL" id="LR797318">
    <property type="protein sequence ID" value="CAB4202447.1"/>
    <property type="molecule type" value="Genomic_DNA"/>
</dbReference>
<dbReference type="EMBL" id="LR797424">
    <property type="protein sequence ID" value="CAB4215299.1"/>
    <property type="molecule type" value="Genomic_DNA"/>
</dbReference>
<evidence type="ECO:0000313" key="4">
    <source>
        <dbReference type="EMBL" id="CAB4215299.1"/>
    </source>
</evidence>
<protein>
    <submittedName>
        <fullName evidence="4">Uncharacterized protein</fullName>
    </submittedName>
</protein>
<dbReference type="EMBL" id="LR797052">
    <property type="protein sequence ID" value="CAB4183851.1"/>
    <property type="molecule type" value="Genomic_DNA"/>
</dbReference>
<dbReference type="EMBL" id="LR796978">
    <property type="protein sequence ID" value="CAB4178976.1"/>
    <property type="molecule type" value="Genomic_DNA"/>
</dbReference>
<evidence type="ECO:0000313" key="3">
    <source>
        <dbReference type="EMBL" id="CAB4202447.1"/>
    </source>
</evidence>
<evidence type="ECO:0000313" key="2">
    <source>
        <dbReference type="EMBL" id="CAB4183851.1"/>
    </source>
</evidence>
<name>A0A6J5SKK2_9CAUD</name>
<accession>A0A6J5SKK2</accession>
<reference evidence="4" key="1">
    <citation type="submission" date="2020-05" db="EMBL/GenBank/DDBJ databases">
        <authorList>
            <person name="Chiriac C."/>
            <person name="Salcher M."/>
            <person name="Ghai R."/>
            <person name="Kavagutti S V."/>
        </authorList>
    </citation>
    <scope>NUCLEOTIDE SEQUENCE</scope>
</reference>
<sequence>MTANELADELDLRRNLLMGKEHELGARAILLYGHSADMLCEQQAEIEALKLRELSDEEITKLWAESHEDGIAMQQGFTTQQHYFAHLLLKKTSEK</sequence>
<gene>
    <name evidence="1" type="ORF">UFOVP1022_26</name>
    <name evidence="2" type="ORF">UFOVP1110_15</name>
    <name evidence="3" type="ORF">UFOVP1378_17</name>
    <name evidence="4" type="ORF">UFOVP1474_12</name>
</gene>
<organism evidence="4">
    <name type="scientific">uncultured Caudovirales phage</name>
    <dbReference type="NCBI Taxonomy" id="2100421"/>
    <lineage>
        <taxon>Viruses</taxon>
        <taxon>Duplodnaviria</taxon>
        <taxon>Heunggongvirae</taxon>
        <taxon>Uroviricota</taxon>
        <taxon>Caudoviricetes</taxon>
        <taxon>Peduoviridae</taxon>
        <taxon>Maltschvirus</taxon>
        <taxon>Maltschvirus maltsch</taxon>
    </lineage>
</organism>
<proteinExistence type="predicted"/>